<dbReference type="Gene3D" id="1.10.579.10">
    <property type="entry name" value="DNA Cyclobutane Dipyrimidine Photolyase, subunit A, domain 3"/>
    <property type="match status" value="1"/>
</dbReference>
<evidence type="ECO:0000313" key="2">
    <source>
        <dbReference type="Proteomes" id="UP000183104"/>
    </source>
</evidence>
<dbReference type="InterPro" id="IPR052551">
    <property type="entry name" value="UV-DNA_repair_photolyase"/>
</dbReference>
<name>A0A0P9ESD1_9GAMM</name>
<dbReference type="Gene3D" id="3.40.50.620">
    <property type="entry name" value="HUPs"/>
    <property type="match status" value="1"/>
</dbReference>
<dbReference type="PATRIC" id="fig|381306.5.peg.2138"/>
<dbReference type="InterPro" id="IPR014729">
    <property type="entry name" value="Rossmann-like_a/b/a_fold"/>
</dbReference>
<dbReference type="PANTHER" id="PTHR38657:SF1">
    <property type="entry name" value="SLR1343 PROTEIN"/>
    <property type="match status" value="1"/>
</dbReference>
<dbReference type="STRING" id="381306.AN478_02825"/>
<proteinExistence type="predicted"/>
<accession>A0A0P9ESD1</accession>
<reference evidence="2" key="1">
    <citation type="submission" date="2016-10" db="EMBL/GenBank/DDBJ databases">
        <authorList>
            <person name="Varghese N."/>
        </authorList>
    </citation>
    <scope>NUCLEOTIDE SEQUENCE [LARGE SCALE GENOMIC DNA]</scope>
    <source>
        <strain evidence="2">HL 19</strain>
    </source>
</reference>
<evidence type="ECO:0000313" key="1">
    <source>
        <dbReference type="EMBL" id="SCY30212.1"/>
    </source>
</evidence>
<dbReference type="Proteomes" id="UP000183104">
    <property type="component" value="Unassembled WGS sequence"/>
</dbReference>
<keyword evidence="1" id="KW-0456">Lyase</keyword>
<dbReference type="Pfam" id="PF04244">
    <property type="entry name" value="DPRP"/>
    <property type="match status" value="1"/>
</dbReference>
<dbReference type="PANTHER" id="PTHR38657">
    <property type="entry name" value="SLR1343 PROTEIN"/>
    <property type="match status" value="1"/>
</dbReference>
<dbReference type="InterPro" id="IPR036134">
    <property type="entry name" value="Crypto/Photolyase_FAD-like_sf"/>
</dbReference>
<keyword evidence="2" id="KW-1185">Reference proteome</keyword>
<dbReference type="GO" id="GO:0016829">
    <property type="term" value="F:lyase activity"/>
    <property type="evidence" value="ECO:0007669"/>
    <property type="project" value="UniProtKB-KW"/>
</dbReference>
<organism evidence="1 2">
    <name type="scientific">Thiohalorhabdus denitrificans</name>
    <dbReference type="NCBI Taxonomy" id="381306"/>
    <lineage>
        <taxon>Bacteria</taxon>
        <taxon>Pseudomonadati</taxon>
        <taxon>Pseudomonadota</taxon>
        <taxon>Gammaproteobacteria</taxon>
        <taxon>Thiohalorhabdales</taxon>
        <taxon>Thiohalorhabdaceae</taxon>
        <taxon>Thiohalorhabdus</taxon>
    </lineage>
</organism>
<sequence length="512" mass="57392">MEGGRRVLAVVLGDQLDREAPLLKKLDPARDAVWMAEVPGEAEAVWSHKVRIALFLSAMRHFRDDLAAWGMTVHYWALGEHPHPSLQATLAAELSASPPSVIRVTQPGEHRVLQALRATASAMGVPFEVWPDQHFLFGDDFFGSWATGRKALRMEHFYRTARRATGVLMEGDEPAGGHWNFDTENRKTFGRHGPPPVPTPSSFPPDAVTRQALKAVETHFPDHPGSLARFDWPVTPTQARSALAEFVAHRLPHFGAYQDAMWTGEPYLFHSRLSAALNLKLIPPREALSAAEAAYRNGLAPLASVEGFARQIMGWREYVRGLYWRNMPDWLDWNVLGAEAPLPAFYWTGDTAMACLQATIGQTLERAYAHHIQRLMVTGLFALLAGVQPRAVHEWYLAVYADAVEWVELPNTLGMSQYADGGLMASKPYVASGRYIQRMSNYCRNCPFEPGQTTGEGACPFTTLYWAFLDRHRERFAGQPRTALQWRNLQRLSASEVRAIRSEADRLLANLE</sequence>
<protein>
    <submittedName>
        <fullName evidence="1">Deoxyribodipyrimidine photolyase-related protein</fullName>
    </submittedName>
</protein>
<gene>
    <name evidence="1" type="ORF">SAMN05661077_1765</name>
</gene>
<dbReference type="EMBL" id="FMUN01000004">
    <property type="protein sequence ID" value="SCY30212.1"/>
    <property type="molecule type" value="Genomic_DNA"/>
</dbReference>
<dbReference type="Gene3D" id="1.25.40.80">
    <property type="match status" value="1"/>
</dbReference>
<dbReference type="InterPro" id="IPR007357">
    <property type="entry name" value="PhrB-like"/>
</dbReference>
<dbReference type="AlphaFoldDB" id="A0A0P9ESD1"/>
<dbReference type="Gene3D" id="1.10.10.1710">
    <property type="entry name" value="Deoxyribodipyrimidine photolyase-related"/>
    <property type="match status" value="1"/>
</dbReference>
<dbReference type="SUPFAM" id="SSF48173">
    <property type="entry name" value="Cryptochrome/photolyase FAD-binding domain"/>
    <property type="match status" value="1"/>
</dbReference>